<dbReference type="GO" id="GO:0030170">
    <property type="term" value="F:pyridoxal phosphate binding"/>
    <property type="evidence" value="ECO:0007669"/>
    <property type="project" value="TreeGrafter"/>
</dbReference>
<evidence type="ECO:0000256" key="1">
    <source>
        <dbReference type="ARBA" id="ARBA00022898"/>
    </source>
</evidence>
<gene>
    <name evidence="6" type="ORF">Pan54_32320</name>
</gene>
<dbReference type="PIRSF" id="PIRSF000390">
    <property type="entry name" value="PLP_StrS"/>
    <property type="match status" value="1"/>
</dbReference>
<evidence type="ECO:0000256" key="5">
    <source>
        <dbReference type="RuleBase" id="RU004508"/>
    </source>
</evidence>
<dbReference type="AlphaFoldDB" id="A0A5C5XHP3"/>
<evidence type="ECO:0000256" key="4">
    <source>
        <dbReference type="PIRSR" id="PIRSR000390-2"/>
    </source>
</evidence>
<keyword evidence="1 4" id="KW-0663">Pyridoxal phosphate</keyword>
<dbReference type="Pfam" id="PF01041">
    <property type="entry name" value="DegT_DnrJ_EryC1"/>
    <property type="match status" value="1"/>
</dbReference>
<dbReference type="Gene3D" id="3.90.1150.10">
    <property type="entry name" value="Aspartate Aminotransferase, domain 1"/>
    <property type="match status" value="1"/>
</dbReference>
<keyword evidence="6" id="KW-0808">Transferase</keyword>
<evidence type="ECO:0000313" key="7">
    <source>
        <dbReference type="Proteomes" id="UP000316095"/>
    </source>
</evidence>
<keyword evidence="6" id="KW-0032">Aminotransferase</keyword>
<sequence length="403" mass="44272">MTKPVASTVPFPTSSSAHDPIPLIDLKPQYQSIKQEIDEAVQRVFENQTFVLGDEVSKFESEIASYCDSREAIGCASGTDALILALQALNIGPGDEVITSPFTFFATASSIERVGAKPVFVDVEENGFNINPQAISAAVTSRTKAIMPVHIFGQCAKMEEINRIATKHNLAVIEDAAQAIGSEYRGRRTGVLGTIGCFSFFPTKNLGGAGDGGMITTDDAQLATRLKRLRVHGDAGRYQHIDLGMNSRLDSLQAAVLSVKLRYLDSWTEGRQRNASWYQELFDREQLGSVIQLPKTLPDRRHVYNQYCVRVHDGLRDEVLNSLREQQIGCAVYYPQPLHLQPCFAHHGYKEGQFPISEQLSRDIMALPIFAELNLGQLERVVSGVGKAVRSAQSKSSSISKAA</sequence>
<accession>A0A5C5XHP3</accession>
<dbReference type="InterPro" id="IPR015422">
    <property type="entry name" value="PyrdxlP-dep_Trfase_small"/>
</dbReference>
<evidence type="ECO:0000313" key="6">
    <source>
        <dbReference type="EMBL" id="TWT62490.1"/>
    </source>
</evidence>
<dbReference type="InterPro" id="IPR015424">
    <property type="entry name" value="PyrdxlP-dep_Trfase"/>
</dbReference>
<dbReference type="EC" id="2.6.1.90" evidence="6"/>
<dbReference type="Proteomes" id="UP000316095">
    <property type="component" value="Unassembled WGS sequence"/>
</dbReference>
<evidence type="ECO:0000256" key="2">
    <source>
        <dbReference type="ARBA" id="ARBA00037999"/>
    </source>
</evidence>
<comment type="caution">
    <text evidence="6">The sequence shown here is derived from an EMBL/GenBank/DDBJ whole genome shotgun (WGS) entry which is preliminary data.</text>
</comment>
<dbReference type="GO" id="GO:0000271">
    <property type="term" value="P:polysaccharide biosynthetic process"/>
    <property type="evidence" value="ECO:0007669"/>
    <property type="project" value="TreeGrafter"/>
</dbReference>
<dbReference type="CDD" id="cd00616">
    <property type="entry name" value="AHBA_syn"/>
    <property type="match status" value="1"/>
</dbReference>
<protein>
    <submittedName>
        <fullName evidence="6">Aminotransferase</fullName>
        <ecNumber evidence="6">2.6.1.90</ecNumber>
    </submittedName>
</protein>
<organism evidence="6 7">
    <name type="scientific">Rubinisphaera italica</name>
    <dbReference type="NCBI Taxonomy" id="2527969"/>
    <lineage>
        <taxon>Bacteria</taxon>
        <taxon>Pseudomonadati</taxon>
        <taxon>Planctomycetota</taxon>
        <taxon>Planctomycetia</taxon>
        <taxon>Planctomycetales</taxon>
        <taxon>Planctomycetaceae</taxon>
        <taxon>Rubinisphaera</taxon>
    </lineage>
</organism>
<dbReference type="PANTHER" id="PTHR30244">
    <property type="entry name" value="TRANSAMINASE"/>
    <property type="match status" value="1"/>
</dbReference>
<dbReference type="FunFam" id="3.40.640.10:FF:000089">
    <property type="entry name" value="Aminotransferase, DegT/DnrJ/EryC1/StrS family"/>
    <property type="match status" value="1"/>
</dbReference>
<dbReference type="Gene3D" id="3.40.640.10">
    <property type="entry name" value="Type I PLP-dependent aspartate aminotransferase-like (Major domain)"/>
    <property type="match status" value="1"/>
</dbReference>
<dbReference type="OrthoDB" id="9810913at2"/>
<feature type="active site" description="Proton acceptor" evidence="3">
    <location>
        <position position="204"/>
    </location>
</feature>
<evidence type="ECO:0000256" key="3">
    <source>
        <dbReference type="PIRSR" id="PIRSR000390-1"/>
    </source>
</evidence>
<feature type="modified residue" description="N6-(pyridoxal phosphate)lysine" evidence="4">
    <location>
        <position position="204"/>
    </location>
</feature>
<name>A0A5C5XHP3_9PLAN</name>
<proteinExistence type="inferred from homology"/>
<dbReference type="InterPro" id="IPR015421">
    <property type="entry name" value="PyrdxlP-dep_Trfase_major"/>
</dbReference>
<comment type="similarity">
    <text evidence="2 5">Belongs to the DegT/DnrJ/EryC1 family.</text>
</comment>
<dbReference type="EMBL" id="SJPG01000001">
    <property type="protein sequence ID" value="TWT62490.1"/>
    <property type="molecule type" value="Genomic_DNA"/>
</dbReference>
<dbReference type="PANTHER" id="PTHR30244:SF36">
    <property type="entry name" value="3-OXO-GLUCOSE-6-PHOSPHATE:GLUTAMATE AMINOTRANSFERASE"/>
    <property type="match status" value="1"/>
</dbReference>
<dbReference type="GO" id="GO:0008483">
    <property type="term" value="F:transaminase activity"/>
    <property type="evidence" value="ECO:0007669"/>
    <property type="project" value="UniProtKB-KW"/>
</dbReference>
<dbReference type="SUPFAM" id="SSF53383">
    <property type="entry name" value="PLP-dependent transferases"/>
    <property type="match status" value="1"/>
</dbReference>
<dbReference type="InterPro" id="IPR000653">
    <property type="entry name" value="DegT/StrS_aminotransferase"/>
</dbReference>
<dbReference type="RefSeq" id="WP_146504338.1">
    <property type="nucleotide sequence ID" value="NZ_SJPG01000001.1"/>
</dbReference>
<reference evidence="6 7" key="1">
    <citation type="submission" date="2019-02" db="EMBL/GenBank/DDBJ databases">
        <title>Deep-cultivation of Planctomycetes and their phenomic and genomic characterization uncovers novel biology.</title>
        <authorList>
            <person name="Wiegand S."/>
            <person name="Jogler M."/>
            <person name="Boedeker C."/>
            <person name="Pinto D."/>
            <person name="Vollmers J."/>
            <person name="Rivas-Marin E."/>
            <person name="Kohn T."/>
            <person name="Peeters S.H."/>
            <person name="Heuer A."/>
            <person name="Rast P."/>
            <person name="Oberbeckmann S."/>
            <person name="Bunk B."/>
            <person name="Jeske O."/>
            <person name="Meyerdierks A."/>
            <person name="Storesund J.E."/>
            <person name="Kallscheuer N."/>
            <person name="Luecker S."/>
            <person name="Lage O.M."/>
            <person name="Pohl T."/>
            <person name="Merkel B.J."/>
            <person name="Hornburger P."/>
            <person name="Mueller R.-W."/>
            <person name="Bruemmer F."/>
            <person name="Labrenz M."/>
            <person name="Spormann A.M."/>
            <person name="Op Den Camp H."/>
            <person name="Overmann J."/>
            <person name="Amann R."/>
            <person name="Jetten M.S.M."/>
            <person name="Mascher T."/>
            <person name="Medema M.H."/>
            <person name="Devos D.P."/>
            <person name="Kaster A.-K."/>
            <person name="Ovreas L."/>
            <person name="Rohde M."/>
            <person name="Galperin M.Y."/>
            <person name="Jogler C."/>
        </authorList>
    </citation>
    <scope>NUCLEOTIDE SEQUENCE [LARGE SCALE GENOMIC DNA]</scope>
    <source>
        <strain evidence="6 7">Pan54</strain>
    </source>
</reference>
<keyword evidence="7" id="KW-1185">Reference proteome</keyword>